<dbReference type="SUPFAM" id="SSF52172">
    <property type="entry name" value="CheY-like"/>
    <property type="match status" value="1"/>
</dbReference>
<dbReference type="Pfam" id="PF00072">
    <property type="entry name" value="Response_reg"/>
    <property type="match status" value="1"/>
</dbReference>
<dbReference type="GO" id="GO:0000155">
    <property type="term" value="F:phosphorelay sensor kinase activity"/>
    <property type="evidence" value="ECO:0007669"/>
    <property type="project" value="InterPro"/>
</dbReference>
<dbReference type="InterPro" id="IPR005467">
    <property type="entry name" value="His_kinase_dom"/>
</dbReference>
<evidence type="ECO:0000256" key="2">
    <source>
        <dbReference type="ARBA" id="ARBA00012438"/>
    </source>
</evidence>
<feature type="domain" description="Histidine kinase" evidence="10">
    <location>
        <begin position="382"/>
        <end position="599"/>
    </location>
</feature>
<feature type="modified residue" description="4-aspartylphosphate" evidence="9">
    <location>
        <position position="670"/>
    </location>
</feature>
<dbReference type="SMART" id="SM00448">
    <property type="entry name" value="REC"/>
    <property type="match status" value="1"/>
</dbReference>
<keyword evidence="8" id="KW-0902">Two-component regulatory system</keyword>
<evidence type="ECO:0000259" key="10">
    <source>
        <dbReference type="PROSITE" id="PS50109"/>
    </source>
</evidence>
<dbReference type="EMBL" id="JAEDAO010000001">
    <property type="protein sequence ID" value="MBK0393880.1"/>
    <property type="molecule type" value="Genomic_DNA"/>
</dbReference>
<dbReference type="PROSITE" id="PS50110">
    <property type="entry name" value="RESPONSE_REGULATORY"/>
    <property type="match status" value="1"/>
</dbReference>
<evidence type="ECO:0000256" key="3">
    <source>
        <dbReference type="ARBA" id="ARBA00022553"/>
    </source>
</evidence>
<comment type="caution">
    <text evidence="12">The sequence shown here is derived from an EMBL/GenBank/DDBJ whole genome shotgun (WGS) entry which is preliminary data.</text>
</comment>
<accession>A0A934US58</accession>
<keyword evidence="7" id="KW-0067">ATP-binding</keyword>
<dbReference type="SUPFAM" id="SSF55874">
    <property type="entry name" value="ATPase domain of HSP90 chaperone/DNA topoisomerase II/histidine kinase"/>
    <property type="match status" value="1"/>
</dbReference>
<dbReference type="GO" id="GO:0005524">
    <property type="term" value="F:ATP binding"/>
    <property type="evidence" value="ECO:0007669"/>
    <property type="project" value="UniProtKB-KW"/>
</dbReference>
<dbReference type="InterPro" id="IPR036097">
    <property type="entry name" value="HisK_dim/P_sf"/>
</dbReference>
<dbReference type="InterPro" id="IPR036890">
    <property type="entry name" value="HATPase_C_sf"/>
</dbReference>
<dbReference type="InterPro" id="IPR004358">
    <property type="entry name" value="Sig_transdc_His_kin-like_C"/>
</dbReference>
<dbReference type="AlphaFoldDB" id="A0A934US58"/>
<evidence type="ECO:0000256" key="1">
    <source>
        <dbReference type="ARBA" id="ARBA00000085"/>
    </source>
</evidence>
<dbReference type="Gene3D" id="3.30.565.10">
    <property type="entry name" value="Histidine kinase-like ATPase, C-terminal domain"/>
    <property type="match status" value="1"/>
</dbReference>
<proteinExistence type="predicted"/>
<keyword evidence="3 9" id="KW-0597">Phosphoprotein</keyword>
<dbReference type="PRINTS" id="PR00344">
    <property type="entry name" value="BCTRLSENSOR"/>
</dbReference>
<dbReference type="Proteomes" id="UP000617041">
    <property type="component" value="Unassembled WGS sequence"/>
</dbReference>
<protein>
    <recommendedName>
        <fullName evidence="2">histidine kinase</fullName>
        <ecNumber evidence="2">2.7.13.3</ecNumber>
    </recommendedName>
</protein>
<evidence type="ECO:0000256" key="7">
    <source>
        <dbReference type="ARBA" id="ARBA00022840"/>
    </source>
</evidence>
<keyword evidence="6" id="KW-0418">Kinase</keyword>
<evidence type="ECO:0000256" key="9">
    <source>
        <dbReference type="PROSITE-ProRule" id="PRU00169"/>
    </source>
</evidence>
<evidence type="ECO:0000259" key="11">
    <source>
        <dbReference type="PROSITE" id="PS50110"/>
    </source>
</evidence>
<dbReference type="RefSeq" id="WP_200788841.1">
    <property type="nucleotide sequence ID" value="NZ_JAEDAO010000001.1"/>
</dbReference>
<comment type="catalytic activity">
    <reaction evidence="1">
        <text>ATP + protein L-histidine = ADP + protein N-phospho-L-histidine.</text>
        <dbReference type="EC" id="2.7.13.3"/>
    </reaction>
</comment>
<dbReference type="Pfam" id="PF02518">
    <property type="entry name" value="HATPase_c"/>
    <property type="match status" value="1"/>
</dbReference>
<dbReference type="SMART" id="SM00388">
    <property type="entry name" value="HisKA"/>
    <property type="match status" value="1"/>
</dbReference>
<evidence type="ECO:0000256" key="8">
    <source>
        <dbReference type="ARBA" id="ARBA00023012"/>
    </source>
</evidence>
<evidence type="ECO:0000313" key="12">
    <source>
        <dbReference type="EMBL" id="MBK0393880.1"/>
    </source>
</evidence>
<dbReference type="PANTHER" id="PTHR43065:SF46">
    <property type="entry name" value="C4-DICARBOXYLATE TRANSPORT SENSOR PROTEIN DCTB"/>
    <property type="match status" value="1"/>
</dbReference>
<gene>
    <name evidence="12" type="ORF">I8E28_14870</name>
</gene>
<dbReference type="SUPFAM" id="SSF47384">
    <property type="entry name" value="Homodimeric domain of signal transducing histidine kinase"/>
    <property type="match status" value="1"/>
</dbReference>
<name>A0A934US58_9BURK</name>
<reference evidence="12" key="1">
    <citation type="submission" date="2020-12" db="EMBL/GenBank/DDBJ databases">
        <title>Ramlibacter sp. nov., isolated from a freshwater alga, Cryptomonas.</title>
        <authorList>
            <person name="Kim H.M."/>
            <person name="Jeon C.O."/>
        </authorList>
    </citation>
    <scope>NUCLEOTIDE SEQUENCE</scope>
    <source>
        <strain evidence="12">CrO1</strain>
    </source>
</reference>
<dbReference type="CDD" id="cd18774">
    <property type="entry name" value="PDC2_HK_sensor"/>
    <property type="match status" value="1"/>
</dbReference>
<keyword evidence="4" id="KW-0808">Transferase</keyword>
<dbReference type="EC" id="2.7.13.3" evidence="2"/>
<feature type="domain" description="Response regulatory" evidence="11">
    <location>
        <begin position="620"/>
        <end position="730"/>
    </location>
</feature>
<evidence type="ECO:0000256" key="6">
    <source>
        <dbReference type="ARBA" id="ARBA00022777"/>
    </source>
</evidence>
<evidence type="ECO:0000313" key="13">
    <source>
        <dbReference type="Proteomes" id="UP000617041"/>
    </source>
</evidence>
<dbReference type="InterPro" id="IPR003661">
    <property type="entry name" value="HisK_dim/P_dom"/>
</dbReference>
<keyword evidence="13" id="KW-1185">Reference proteome</keyword>
<organism evidence="12 13">
    <name type="scientific">Ramlibacter algicola</name>
    <dbReference type="NCBI Taxonomy" id="2795217"/>
    <lineage>
        <taxon>Bacteria</taxon>
        <taxon>Pseudomonadati</taxon>
        <taxon>Pseudomonadota</taxon>
        <taxon>Betaproteobacteria</taxon>
        <taxon>Burkholderiales</taxon>
        <taxon>Comamonadaceae</taxon>
        <taxon>Ramlibacter</taxon>
    </lineage>
</organism>
<dbReference type="PROSITE" id="PS50109">
    <property type="entry name" value="HIS_KIN"/>
    <property type="match status" value="1"/>
</dbReference>
<dbReference type="InterPro" id="IPR003594">
    <property type="entry name" value="HATPase_dom"/>
</dbReference>
<dbReference type="PANTHER" id="PTHR43065">
    <property type="entry name" value="SENSOR HISTIDINE KINASE"/>
    <property type="match status" value="1"/>
</dbReference>
<dbReference type="Gene3D" id="3.40.50.2300">
    <property type="match status" value="1"/>
</dbReference>
<dbReference type="InterPro" id="IPR011006">
    <property type="entry name" value="CheY-like_superfamily"/>
</dbReference>
<dbReference type="InterPro" id="IPR001789">
    <property type="entry name" value="Sig_transdc_resp-reg_receiver"/>
</dbReference>
<sequence length="736" mass="78866">MRPFFEPASIRARLVLLVLCVWLPAVVGLALQAFDGYTRENKALRDDLRDQAEALSAAIDAELLRRQSLALALAASPALRANDLEAFQAEAATAVKDTGDAVVLVDRRTQFFYTRRPDEGPVARPVDAPFVESGAAVAFIPQAPVSGRPRVSVYVPEAGHQPPRYDVGIPFPLEEIQRLIQRQRYPESSIASVIDAQQRVMGRLRDNERWVGTQASFTPLRQLAQRRASGFIETVTLDGVPSLTYLASPGKHGWTAVVAQPLSMLTATAWRLALQTVATSAALLAIGLAIALVAARRISVPVRALEAAAGELLAQRVPGHLHTGVREIDGVGAVLHDAGVRARESERVLETRINAAVSEARQAEARLFEARKHEAIGRLTGGVAHDFNNLLQTISIGIQVVQRSVPEGASSRALQAALAACTRAADLVRQMLAFGRAQQLRPQPVDLADLMLRSRELTGKAVGERIEFGADIQPGLPAVLADPTQLELALLNLVFNARDAMADGGRILVRARTASASVAGLESDMQFVRIDVQDTGHGMDADTLARVFEPYFTTKPVGAGSGLGLPQVQAFARQSGGEVRIASSKGVGTTVSMFLPVALGADLPEALEPARGRRSTRALRVLMVEDDILVASVVPPALEHEGHQVTLCRTADEARQLLAQGFGADVLFTDVVMPGTMTGLELVAWCTENRPDVPALVATGYSARPPDGAWKLLRKPYAIEDLLDALDTATAEGQPA</sequence>
<evidence type="ECO:0000256" key="4">
    <source>
        <dbReference type="ARBA" id="ARBA00022679"/>
    </source>
</evidence>
<dbReference type="Gene3D" id="1.10.287.130">
    <property type="match status" value="1"/>
</dbReference>
<dbReference type="SMART" id="SM00387">
    <property type="entry name" value="HATPase_c"/>
    <property type="match status" value="1"/>
</dbReference>
<keyword evidence="5" id="KW-0547">Nucleotide-binding</keyword>
<evidence type="ECO:0000256" key="5">
    <source>
        <dbReference type="ARBA" id="ARBA00022741"/>
    </source>
</evidence>